<accession>A0A0F6QZL1</accession>
<sequence length="126" mass="13529">MAAQISAEELMTALTRIAPWIRGVSEHQPARAEIAAAVRLSARYLAQLHPGKTVELRVPPFVAVQLIEGTTHTRGTPPHVVECDPDTWLGLVIGTIPANFDNNPKINASGIRSGEVAALLPLIKIL</sequence>
<feature type="domain" description="Bacterial SCP orthologue" evidence="1">
    <location>
        <begin position="31"/>
        <end position="122"/>
    </location>
</feature>
<dbReference type="EMBL" id="LR134377">
    <property type="protein sequence ID" value="VEH04494.1"/>
    <property type="molecule type" value="Genomic_DNA"/>
</dbReference>
<dbReference type="AlphaFoldDB" id="A0A0F6QZL1"/>
<gene>
    <name evidence="3" type="ORF">NCTC949_00125</name>
    <name evidence="2" type="ORF">UL82_02830</name>
</gene>
<dbReference type="STRING" id="35755.UL82_02830"/>
<dbReference type="Proteomes" id="UP000033457">
    <property type="component" value="Chromosome"/>
</dbReference>
<dbReference type="InterPro" id="IPR041629">
    <property type="entry name" value="SCP_3"/>
</dbReference>
<organism evidence="2 4">
    <name type="scientific">Corynebacterium kutscheri</name>
    <dbReference type="NCBI Taxonomy" id="35755"/>
    <lineage>
        <taxon>Bacteria</taxon>
        <taxon>Bacillati</taxon>
        <taxon>Actinomycetota</taxon>
        <taxon>Actinomycetes</taxon>
        <taxon>Mycobacteriales</taxon>
        <taxon>Corynebacteriaceae</taxon>
        <taxon>Corynebacterium</taxon>
    </lineage>
</organism>
<proteinExistence type="predicted"/>
<dbReference type="Gene3D" id="3.30.1050.40">
    <property type="match status" value="1"/>
</dbReference>
<evidence type="ECO:0000313" key="4">
    <source>
        <dbReference type="Proteomes" id="UP000033457"/>
    </source>
</evidence>
<dbReference type="Proteomes" id="UP000271380">
    <property type="component" value="Chromosome"/>
</dbReference>
<keyword evidence="4" id="KW-1185">Reference proteome</keyword>
<dbReference type="Pfam" id="PF17844">
    <property type="entry name" value="SCP_3"/>
    <property type="match status" value="1"/>
</dbReference>
<dbReference type="EMBL" id="CP011312">
    <property type="protein sequence ID" value="AKE40790.1"/>
    <property type="molecule type" value="Genomic_DNA"/>
</dbReference>
<protein>
    <recommendedName>
        <fullName evidence="1">Bacterial SCP orthologue domain-containing protein</fullName>
    </recommendedName>
</protein>
<evidence type="ECO:0000313" key="2">
    <source>
        <dbReference type="EMBL" id="AKE40790.1"/>
    </source>
</evidence>
<evidence type="ECO:0000313" key="5">
    <source>
        <dbReference type="Proteomes" id="UP000271380"/>
    </source>
</evidence>
<evidence type="ECO:0000313" key="3">
    <source>
        <dbReference type="EMBL" id="VEH04494.1"/>
    </source>
</evidence>
<name>A0A0F6QZL1_9CORY</name>
<reference evidence="2 4" key="1">
    <citation type="journal article" date="2015" name="Genome Announc.">
        <title>Complete Genome Sequence of Corynebacterium kutscheri DSM 20755, a Corynebacterial Type Strain with Remarkably Low G+C Content of Chromosomal DNA.</title>
        <authorList>
            <person name="Ruckert C."/>
            <person name="Albersmeier A."/>
            <person name="Winkler A."/>
            <person name="Tauch A."/>
        </authorList>
    </citation>
    <scope>NUCLEOTIDE SEQUENCE [LARGE SCALE GENOMIC DNA]</scope>
    <source>
        <strain evidence="2 4">DSM 20755</strain>
    </source>
</reference>
<evidence type="ECO:0000259" key="1">
    <source>
        <dbReference type="Pfam" id="PF17844"/>
    </source>
</evidence>
<dbReference type="KEGG" id="cku:UL82_02830"/>
<dbReference type="HOGENOM" id="CLU_123202_1_0_11"/>
<reference evidence="3 5" key="2">
    <citation type="submission" date="2018-12" db="EMBL/GenBank/DDBJ databases">
        <authorList>
            <consortium name="Pathogen Informatics"/>
        </authorList>
    </citation>
    <scope>NUCLEOTIDE SEQUENCE [LARGE SCALE GENOMIC DNA]</scope>
    <source>
        <strain evidence="3 5">NCTC949</strain>
    </source>
</reference>